<feature type="region of interest" description="Disordered" evidence="1">
    <location>
        <begin position="30"/>
        <end position="92"/>
    </location>
</feature>
<accession>A0A4Z0C9Y2</accession>
<proteinExistence type="predicted"/>
<evidence type="ECO:0000313" key="2">
    <source>
        <dbReference type="EMBL" id="TFZ07210.1"/>
    </source>
</evidence>
<reference evidence="2 3" key="1">
    <citation type="submission" date="2019-03" db="EMBL/GenBank/DDBJ databases">
        <title>Ramlibacter henchirensis DSM 14656, whole genome shotgun sequence.</title>
        <authorList>
            <person name="Zhang X."/>
            <person name="Feng G."/>
            <person name="Zhu H."/>
        </authorList>
    </citation>
    <scope>NUCLEOTIDE SEQUENCE [LARGE SCALE GENOMIC DNA]</scope>
    <source>
        <strain evidence="2 3">DSM 14656</strain>
    </source>
</reference>
<dbReference type="PROSITE" id="PS51257">
    <property type="entry name" value="PROKAR_LIPOPROTEIN"/>
    <property type="match status" value="1"/>
</dbReference>
<protein>
    <submittedName>
        <fullName evidence="2">Uncharacterized protein</fullName>
    </submittedName>
</protein>
<comment type="caution">
    <text evidence="2">The sequence shown here is derived from an EMBL/GenBank/DDBJ whole genome shotgun (WGS) entry which is preliminary data.</text>
</comment>
<dbReference type="RefSeq" id="WP_135263291.1">
    <property type="nucleotide sequence ID" value="NZ_SMLM01000001.1"/>
</dbReference>
<organism evidence="2 3">
    <name type="scientific">Ramlibacter henchirensis</name>
    <dbReference type="NCBI Taxonomy" id="204072"/>
    <lineage>
        <taxon>Bacteria</taxon>
        <taxon>Pseudomonadati</taxon>
        <taxon>Pseudomonadota</taxon>
        <taxon>Betaproteobacteria</taxon>
        <taxon>Burkholderiales</taxon>
        <taxon>Comamonadaceae</taxon>
        <taxon>Ramlibacter</taxon>
    </lineage>
</organism>
<keyword evidence="3" id="KW-1185">Reference proteome</keyword>
<gene>
    <name evidence="2" type="ORF">EZ313_11560</name>
</gene>
<dbReference type="AlphaFoldDB" id="A0A4Z0C9Y2"/>
<dbReference type="OrthoDB" id="6091599at2"/>
<dbReference type="Proteomes" id="UP000298180">
    <property type="component" value="Unassembled WGS sequence"/>
</dbReference>
<evidence type="ECO:0000256" key="1">
    <source>
        <dbReference type="SAM" id="MobiDB-lite"/>
    </source>
</evidence>
<sequence>MKARKGDRRLVGAGKQAAGTAVLVVALTACGGGRGADPGTPEPNGLPSVSGLASGGGNVPPPPTDPGHPKDPTHPTDPGDPGDPQPAPADFRINLTTAGDQGFAAGAALPGGGLVAVWTSTPDGAERGDVRLKRFDDQGRPASTEIIVAAQGESPDVVALAGGGFLATWTARVADDEVNGYVQRFDADGVPVGGPVRVGTASNEFVARPLAMPDGSFVLAIDTSELGGPKTGLVARFTADGSPTGTSVQLVSDVSPPVGSFDPNFVLGTVAAGWPDGRFAVAWIAGGLVTNELRLTRFDSQGQMVGTEVLASDVSLREPTLAVLGGGQLAIAWVSGVTDGPKTVFLEVFGADGASLGRQVVALNVSATTVVPRLAPLADGGFVLALKFTAYGNQTVRRSTAAGRFDATGQQSGVFEEISTVSAPTGSPVPDHDSIDVIGGGAGEYVVFHGSHSQESGWDVRGARR</sequence>
<dbReference type="EMBL" id="SMLM01000001">
    <property type="protein sequence ID" value="TFZ07210.1"/>
    <property type="molecule type" value="Genomic_DNA"/>
</dbReference>
<name>A0A4Z0C9Y2_9BURK</name>
<evidence type="ECO:0000313" key="3">
    <source>
        <dbReference type="Proteomes" id="UP000298180"/>
    </source>
</evidence>